<dbReference type="SFLD" id="SFLDG00358">
    <property type="entry name" value="Main_(cytGST)"/>
    <property type="match status" value="1"/>
</dbReference>
<dbReference type="InterPro" id="IPR036249">
    <property type="entry name" value="Thioredoxin-like_sf"/>
</dbReference>
<keyword evidence="5" id="KW-1185">Reference proteome</keyword>
<reference evidence="4 5" key="1">
    <citation type="submission" date="2021-03" db="EMBL/GenBank/DDBJ databases">
        <title>Sneathiella sp. CAU 1612 isolated from Kang Won-do.</title>
        <authorList>
            <person name="Kim W."/>
        </authorList>
    </citation>
    <scope>NUCLEOTIDE SEQUENCE [LARGE SCALE GENOMIC DNA]</scope>
    <source>
        <strain evidence="4 5">CAU 1612</strain>
    </source>
</reference>
<dbReference type="Proteomes" id="UP000664761">
    <property type="component" value="Unassembled WGS sequence"/>
</dbReference>
<dbReference type="SUPFAM" id="SSF52833">
    <property type="entry name" value="Thioredoxin-like"/>
    <property type="match status" value="1"/>
</dbReference>
<dbReference type="PANTHER" id="PTHR44051:SF8">
    <property type="entry name" value="GLUTATHIONE S-TRANSFERASE GSTA"/>
    <property type="match status" value="1"/>
</dbReference>
<dbReference type="EMBL" id="JAFLNC010000004">
    <property type="protein sequence ID" value="MBO0334491.1"/>
    <property type="molecule type" value="Genomic_DNA"/>
</dbReference>
<dbReference type="InterPro" id="IPR036282">
    <property type="entry name" value="Glutathione-S-Trfase_C_sf"/>
</dbReference>
<dbReference type="SUPFAM" id="SSF47616">
    <property type="entry name" value="GST C-terminal domain-like"/>
    <property type="match status" value="1"/>
</dbReference>
<dbReference type="PANTHER" id="PTHR44051">
    <property type="entry name" value="GLUTATHIONE S-TRANSFERASE-RELATED"/>
    <property type="match status" value="1"/>
</dbReference>
<dbReference type="PROSITE" id="PS50405">
    <property type="entry name" value="GST_CTER"/>
    <property type="match status" value="1"/>
</dbReference>
<dbReference type="InterPro" id="IPR040079">
    <property type="entry name" value="Glutathione_S-Trfase"/>
</dbReference>
<dbReference type="InterPro" id="IPR004046">
    <property type="entry name" value="GST_C"/>
</dbReference>
<comment type="caution">
    <text evidence="4">The sequence shown here is derived from an EMBL/GenBank/DDBJ whole genome shotgun (WGS) entry which is preliminary data.</text>
</comment>
<dbReference type="Pfam" id="PF02798">
    <property type="entry name" value="GST_N"/>
    <property type="match status" value="1"/>
</dbReference>
<comment type="similarity">
    <text evidence="1">Belongs to the GST superfamily.</text>
</comment>
<dbReference type="Gene3D" id="3.40.30.10">
    <property type="entry name" value="Glutaredoxin"/>
    <property type="match status" value="1"/>
</dbReference>
<protein>
    <submittedName>
        <fullName evidence="4">Glutathione S-transferase family protein</fullName>
    </submittedName>
</protein>
<gene>
    <name evidence="4" type="ORF">J0X12_12760</name>
</gene>
<name>A0ABS3F7I9_9PROT</name>
<proteinExistence type="inferred from homology"/>
<feature type="domain" description="GST N-terminal" evidence="2">
    <location>
        <begin position="1"/>
        <end position="79"/>
    </location>
</feature>
<sequence length="209" mass="23562">MKIYWIHAQAPLRVLALVKHLGIEAELVRIDPVTGGLHTPEYKAINPNKKAPTLVDGEIVLFESAAIMAHLCIKAGSDMWPTENLEEQVEVLRWLTWNEGHWTPAVGPYYVEKIVKKTFNMGPPDVTVLEKSEKNCLKYAKVLDAHLAGKDFAAAGRLTVADFSLGSMARYWKEADMPFENFPNITRWLDGLEQIPAWKNPWPADEKVA</sequence>
<dbReference type="InterPro" id="IPR004045">
    <property type="entry name" value="Glutathione_S-Trfase_N"/>
</dbReference>
<feature type="domain" description="GST C-terminal" evidence="3">
    <location>
        <begin position="84"/>
        <end position="209"/>
    </location>
</feature>
<evidence type="ECO:0000259" key="3">
    <source>
        <dbReference type="PROSITE" id="PS50405"/>
    </source>
</evidence>
<evidence type="ECO:0000259" key="2">
    <source>
        <dbReference type="PROSITE" id="PS50404"/>
    </source>
</evidence>
<organism evidence="4 5">
    <name type="scientific">Sneathiella sedimenti</name>
    <dbReference type="NCBI Taxonomy" id="2816034"/>
    <lineage>
        <taxon>Bacteria</taxon>
        <taxon>Pseudomonadati</taxon>
        <taxon>Pseudomonadota</taxon>
        <taxon>Alphaproteobacteria</taxon>
        <taxon>Sneathiellales</taxon>
        <taxon>Sneathiellaceae</taxon>
        <taxon>Sneathiella</taxon>
    </lineage>
</organism>
<dbReference type="RefSeq" id="WP_207046336.1">
    <property type="nucleotide sequence ID" value="NZ_JAFLNC010000004.1"/>
</dbReference>
<evidence type="ECO:0000256" key="1">
    <source>
        <dbReference type="RuleBase" id="RU003494"/>
    </source>
</evidence>
<dbReference type="Pfam" id="PF00043">
    <property type="entry name" value="GST_C"/>
    <property type="match status" value="1"/>
</dbReference>
<evidence type="ECO:0000313" key="5">
    <source>
        <dbReference type="Proteomes" id="UP000664761"/>
    </source>
</evidence>
<dbReference type="SFLD" id="SFLDS00019">
    <property type="entry name" value="Glutathione_Transferase_(cytos"/>
    <property type="match status" value="1"/>
</dbReference>
<accession>A0ABS3F7I9</accession>
<dbReference type="InterPro" id="IPR010987">
    <property type="entry name" value="Glutathione-S-Trfase_C-like"/>
</dbReference>
<dbReference type="CDD" id="cd03046">
    <property type="entry name" value="GST_N_GTT1_like"/>
    <property type="match status" value="1"/>
</dbReference>
<dbReference type="Gene3D" id="1.20.1050.10">
    <property type="match status" value="1"/>
</dbReference>
<dbReference type="PROSITE" id="PS50404">
    <property type="entry name" value="GST_NTER"/>
    <property type="match status" value="1"/>
</dbReference>
<evidence type="ECO:0000313" key="4">
    <source>
        <dbReference type="EMBL" id="MBO0334491.1"/>
    </source>
</evidence>